<dbReference type="InterPro" id="IPR015943">
    <property type="entry name" value="WD40/YVTN_repeat-like_dom_sf"/>
</dbReference>
<dbReference type="Proteomes" id="UP001163046">
    <property type="component" value="Unassembled WGS sequence"/>
</dbReference>
<dbReference type="GO" id="GO:0005634">
    <property type="term" value="C:nucleus"/>
    <property type="evidence" value="ECO:0007669"/>
    <property type="project" value="InterPro"/>
</dbReference>
<dbReference type="GO" id="GO:0003676">
    <property type="term" value="F:nucleic acid binding"/>
    <property type="evidence" value="ECO:0007669"/>
    <property type="project" value="InterPro"/>
</dbReference>
<dbReference type="InterPro" id="IPR004871">
    <property type="entry name" value="RSE1/DDB1/CPSF1_C"/>
</dbReference>
<organism evidence="2 3">
    <name type="scientific">Desmophyllum pertusum</name>
    <dbReference type="NCBI Taxonomy" id="174260"/>
    <lineage>
        <taxon>Eukaryota</taxon>
        <taxon>Metazoa</taxon>
        <taxon>Cnidaria</taxon>
        <taxon>Anthozoa</taxon>
        <taxon>Hexacorallia</taxon>
        <taxon>Scleractinia</taxon>
        <taxon>Caryophylliina</taxon>
        <taxon>Caryophylliidae</taxon>
        <taxon>Desmophyllum</taxon>
    </lineage>
</organism>
<reference evidence="2" key="1">
    <citation type="submission" date="2023-01" db="EMBL/GenBank/DDBJ databases">
        <title>Genome assembly of the deep-sea coral Lophelia pertusa.</title>
        <authorList>
            <person name="Herrera S."/>
            <person name="Cordes E."/>
        </authorList>
    </citation>
    <scope>NUCLEOTIDE SEQUENCE</scope>
    <source>
        <strain evidence="2">USNM1676648</strain>
        <tissue evidence="2">Polyp</tissue>
    </source>
</reference>
<dbReference type="InterPro" id="IPR050358">
    <property type="entry name" value="RSE1/DDB1/CFT1"/>
</dbReference>
<dbReference type="Gene3D" id="2.130.10.10">
    <property type="entry name" value="YVTN repeat-like/Quinoprotein amine dehydrogenase"/>
    <property type="match status" value="1"/>
</dbReference>
<dbReference type="OrthoDB" id="433457at2759"/>
<dbReference type="AlphaFoldDB" id="A0A9W9YTI5"/>
<evidence type="ECO:0000313" key="3">
    <source>
        <dbReference type="Proteomes" id="UP001163046"/>
    </source>
</evidence>
<keyword evidence="3" id="KW-1185">Reference proteome</keyword>
<name>A0A9W9YTI5_9CNID</name>
<evidence type="ECO:0000313" key="2">
    <source>
        <dbReference type="EMBL" id="KAJ7367431.1"/>
    </source>
</evidence>
<gene>
    <name evidence="2" type="primary">DDB1_2</name>
    <name evidence="2" type="ORF">OS493_040421</name>
</gene>
<feature type="domain" description="RSE1/DDB1/CPSF1 C-terminal" evidence="1">
    <location>
        <begin position="4"/>
        <end position="140"/>
    </location>
</feature>
<dbReference type="Pfam" id="PF03178">
    <property type="entry name" value="CPSF_A"/>
    <property type="match status" value="1"/>
</dbReference>
<dbReference type="PANTHER" id="PTHR10644">
    <property type="entry name" value="DNA REPAIR/RNA PROCESSING CPSF FAMILY"/>
    <property type="match status" value="1"/>
</dbReference>
<proteinExistence type="predicted"/>
<evidence type="ECO:0000259" key="1">
    <source>
        <dbReference type="Pfam" id="PF03178"/>
    </source>
</evidence>
<protein>
    <submittedName>
        <fullName evidence="2">DNA damage-binding protein 1</fullName>
    </submittedName>
</protein>
<accession>A0A9W9YTI5</accession>
<dbReference type="EMBL" id="MU827197">
    <property type="protein sequence ID" value="KAJ7367431.1"/>
    <property type="molecule type" value="Genomic_DNA"/>
</dbReference>
<comment type="caution">
    <text evidence="2">The sequence shown here is derived from an EMBL/GenBank/DDBJ whole genome shotgun (WGS) entry which is preliminary data.</text>
</comment>
<sequence length="153" mass="16994">MEWTADKELRVIAHDYSPNWMTAVEILDDDTFLGAENSFNLFTCQKDSGSAVMMTGRIFKRPDSFTWASLLMSLDHGSLVMEHPGEASTPFQGCILFGTVNGTIGIVGQLPQELSVFLTQVQGKLSKVIKSVGKIDHGLYPFRFFISGNVREE</sequence>